<proteinExistence type="predicted"/>
<dbReference type="EMBL" id="DTMZ01000167">
    <property type="protein sequence ID" value="HGD13760.1"/>
    <property type="molecule type" value="Genomic_DNA"/>
</dbReference>
<dbReference type="Gene3D" id="2.20.28.30">
    <property type="entry name" value="RNA polymerase ii, chain L"/>
    <property type="match status" value="1"/>
</dbReference>
<sequence length="73" mass="8067">MPIYEFNCKSCHHTFEELLLSDSEQKDLTCPKCGSRSLSRIFSVFGVAGTEKKVKNTNSSCSHCSSHNCSTCS</sequence>
<dbReference type="InterPro" id="IPR013429">
    <property type="entry name" value="Regulatory_FmdB_Zinc_ribbon"/>
</dbReference>
<gene>
    <name evidence="2" type="ORF">ENX16_06775</name>
</gene>
<dbReference type="Pfam" id="PF09723">
    <property type="entry name" value="Zn_ribbon_8"/>
    <property type="match status" value="1"/>
</dbReference>
<organism evidence="2">
    <name type="scientific">candidate division WOR-3 bacterium</name>
    <dbReference type="NCBI Taxonomy" id="2052148"/>
    <lineage>
        <taxon>Bacteria</taxon>
        <taxon>Bacteria division WOR-3</taxon>
    </lineage>
</organism>
<comment type="caution">
    <text evidence="2">The sequence shown here is derived from an EMBL/GenBank/DDBJ whole genome shotgun (WGS) entry which is preliminary data.</text>
</comment>
<accession>A0A7V3V0B7</accession>
<reference evidence="2" key="1">
    <citation type="journal article" date="2020" name="mSystems">
        <title>Genome- and Community-Level Interaction Insights into Carbon Utilization and Element Cycling Functions of Hydrothermarchaeota in Hydrothermal Sediment.</title>
        <authorList>
            <person name="Zhou Z."/>
            <person name="Liu Y."/>
            <person name="Xu W."/>
            <person name="Pan J."/>
            <person name="Luo Z.H."/>
            <person name="Li M."/>
        </authorList>
    </citation>
    <scope>NUCLEOTIDE SEQUENCE [LARGE SCALE GENOMIC DNA]</scope>
    <source>
        <strain evidence="2">SpSt-914</strain>
    </source>
</reference>
<feature type="domain" description="Putative regulatory protein FmdB zinc ribbon" evidence="1">
    <location>
        <begin position="1"/>
        <end position="43"/>
    </location>
</feature>
<dbReference type="SMART" id="SM00834">
    <property type="entry name" value="CxxC_CXXC_SSSS"/>
    <property type="match status" value="1"/>
</dbReference>
<dbReference type="AlphaFoldDB" id="A0A7V3V0B7"/>
<name>A0A7V3V0B7_UNCW3</name>
<protein>
    <submittedName>
        <fullName evidence="2">Zinc ribbon domain-containing protein</fullName>
    </submittedName>
</protein>
<evidence type="ECO:0000313" key="2">
    <source>
        <dbReference type="EMBL" id="HGD13760.1"/>
    </source>
</evidence>
<dbReference type="NCBIfam" id="TIGR02605">
    <property type="entry name" value="CxxC_CxxC_SSSS"/>
    <property type="match status" value="1"/>
</dbReference>
<evidence type="ECO:0000259" key="1">
    <source>
        <dbReference type="SMART" id="SM00834"/>
    </source>
</evidence>